<keyword evidence="1" id="KW-1133">Transmembrane helix</keyword>
<reference evidence="2 3" key="1">
    <citation type="submission" date="2016-10" db="EMBL/GenBank/DDBJ databases">
        <authorList>
            <person name="de Groot N.N."/>
        </authorList>
    </citation>
    <scope>NUCLEOTIDE SEQUENCE [LARGE SCALE GENOMIC DNA]</scope>
    <source>
        <strain evidence="2 3">CGMCC 1.11147</strain>
    </source>
</reference>
<feature type="transmembrane region" description="Helical" evidence="1">
    <location>
        <begin position="44"/>
        <end position="62"/>
    </location>
</feature>
<dbReference type="STRING" id="1005944.SAMN05192576_3540"/>
<keyword evidence="1" id="KW-0812">Transmembrane</keyword>
<sequence>MATEIEETLARELSEVADGVLVPPMPSLTSADEPRRVVRPWQPLLAAAVVALVVGVVAVLVGRNGGGEPEPAPSPSPSVTDPAVPVTAPTVPYVIDNRLYVDGTQVPGEWWGLETRHGVWLATQFDGSWWWGGPGIEGAVRIEAQIDQGPAISPNGLYIALVDLSSGEARLTGFDTQPAGEGFGEAPIPDLPAREDGVALRVAAVTDEGDVIVQGTRTRLMWRAQFEDQRTVIDLTESAPDQVVLGATPAGLVVVDGGDGATDATSTAPYLATIDGDGRLTPGATLPTYDVLDLSPGGTWLVRAPAGTVAGEVTAVGALSAQAVGSDDEVVLEAPEGWGFAVSTWTWEDEKTLVATLVSDGQGGAARLVRCDVRRADCVAFPVPATE</sequence>
<keyword evidence="1" id="KW-0472">Membrane</keyword>
<dbReference type="OrthoDB" id="3775936at2"/>
<evidence type="ECO:0000313" key="3">
    <source>
        <dbReference type="Proteomes" id="UP000199004"/>
    </source>
</evidence>
<proteinExistence type="predicted"/>
<keyword evidence="3" id="KW-1185">Reference proteome</keyword>
<dbReference type="AlphaFoldDB" id="A0A1H0HCX3"/>
<evidence type="ECO:0000256" key="1">
    <source>
        <dbReference type="SAM" id="Phobius"/>
    </source>
</evidence>
<evidence type="ECO:0000313" key="2">
    <source>
        <dbReference type="EMBL" id="SDO16943.1"/>
    </source>
</evidence>
<dbReference type="RefSeq" id="WP_091026123.1">
    <property type="nucleotide sequence ID" value="NZ_BKAE01000008.1"/>
</dbReference>
<gene>
    <name evidence="2" type="ORF">SAMN05192576_3540</name>
</gene>
<name>A0A1H0HCX3_9ACTN</name>
<organism evidence="2 3">
    <name type="scientific">Nocardioides szechwanensis</name>
    <dbReference type="NCBI Taxonomy" id="1005944"/>
    <lineage>
        <taxon>Bacteria</taxon>
        <taxon>Bacillati</taxon>
        <taxon>Actinomycetota</taxon>
        <taxon>Actinomycetes</taxon>
        <taxon>Propionibacteriales</taxon>
        <taxon>Nocardioidaceae</taxon>
        <taxon>Nocardioides</taxon>
    </lineage>
</organism>
<dbReference type="EMBL" id="FNIC01000006">
    <property type="protein sequence ID" value="SDO16943.1"/>
    <property type="molecule type" value="Genomic_DNA"/>
</dbReference>
<accession>A0A1H0HCX3</accession>
<protein>
    <submittedName>
        <fullName evidence="2">Uncharacterized protein</fullName>
    </submittedName>
</protein>
<dbReference type="Proteomes" id="UP000199004">
    <property type="component" value="Unassembled WGS sequence"/>
</dbReference>